<comment type="caution">
    <text evidence="1">The sequence shown here is derived from an EMBL/GenBank/DDBJ whole genome shotgun (WGS) entry which is preliminary data.</text>
</comment>
<protein>
    <submittedName>
        <fullName evidence="1">Uncharacterized protein</fullName>
    </submittedName>
</protein>
<organism evidence="1 2">
    <name type="scientific">Pseudosporangium ferrugineum</name>
    <dbReference type="NCBI Taxonomy" id="439699"/>
    <lineage>
        <taxon>Bacteria</taxon>
        <taxon>Bacillati</taxon>
        <taxon>Actinomycetota</taxon>
        <taxon>Actinomycetes</taxon>
        <taxon>Micromonosporales</taxon>
        <taxon>Micromonosporaceae</taxon>
        <taxon>Pseudosporangium</taxon>
    </lineage>
</organism>
<gene>
    <name evidence="1" type="ORF">CLV70_11998</name>
</gene>
<dbReference type="Proteomes" id="UP000239209">
    <property type="component" value="Unassembled WGS sequence"/>
</dbReference>
<keyword evidence="2" id="KW-1185">Reference proteome</keyword>
<accession>A0A2T0RKL6</accession>
<dbReference type="EMBL" id="PVZG01000019">
    <property type="protein sequence ID" value="PRY21677.1"/>
    <property type="molecule type" value="Genomic_DNA"/>
</dbReference>
<evidence type="ECO:0000313" key="2">
    <source>
        <dbReference type="Proteomes" id="UP000239209"/>
    </source>
</evidence>
<evidence type="ECO:0000313" key="1">
    <source>
        <dbReference type="EMBL" id="PRY21677.1"/>
    </source>
</evidence>
<dbReference type="AlphaFoldDB" id="A0A2T0RKL6"/>
<name>A0A2T0RKL6_9ACTN</name>
<sequence>MRLRIGSTIAVFAAVIGLAGSVAGPIYAAFAA</sequence>
<proteinExistence type="predicted"/>
<reference evidence="1 2" key="1">
    <citation type="submission" date="2018-03" db="EMBL/GenBank/DDBJ databases">
        <title>Genomic Encyclopedia of Archaeal and Bacterial Type Strains, Phase II (KMG-II): from individual species to whole genera.</title>
        <authorList>
            <person name="Goeker M."/>
        </authorList>
    </citation>
    <scope>NUCLEOTIDE SEQUENCE [LARGE SCALE GENOMIC DNA]</scope>
    <source>
        <strain evidence="1 2">DSM 45348</strain>
    </source>
</reference>